<dbReference type="Proteomes" id="UP001500002">
    <property type="component" value="Unassembled WGS sequence"/>
</dbReference>
<protein>
    <recommendedName>
        <fullName evidence="3">Antitoxin</fullName>
    </recommendedName>
</protein>
<sequence>MTKVSISLSSVDLAFIDDVAVRYDGNRSAAIHELVRLGRELAASDDYAAAFDEWESSGDAEAWESVAVDGLGISGRQADVDGSSAERRAQ</sequence>
<comment type="caution">
    <text evidence="1">The sequence shown here is derived from an EMBL/GenBank/DDBJ whole genome shotgun (WGS) entry which is preliminary data.</text>
</comment>
<accession>A0ABN2LQP5</accession>
<dbReference type="RefSeq" id="WP_344292258.1">
    <property type="nucleotide sequence ID" value="NZ_BAAANJ010000001.1"/>
</dbReference>
<name>A0ABN2LQP5_9MICO</name>
<proteinExistence type="predicted"/>
<reference evidence="1 2" key="1">
    <citation type="journal article" date="2019" name="Int. J. Syst. Evol. Microbiol.">
        <title>The Global Catalogue of Microorganisms (GCM) 10K type strain sequencing project: providing services to taxonomists for standard genome sequencing and annotation.</title>
        <authorList>
            <consortium name="The Broad Institute Genomics Platform"/>
            <consortium name="The Broad Institute Genome Sequencing Center for Infectious Disease"/>
            <person name="Wu L."/>
            <person name="Ma J."/>
        </authorList>
    </citation>
    <scope>NUCLEOTIDE SEQUENCE [LARGE SCALE GENOMIC DNA]</scope>
    <source>
        <strain evidence="1 2">JCM 14322</strain>
    </source>
</reference>
<organism evidence="1 2">
    <name type="scientific">Agromyces neolithicus</name>
    <dbReference type="NCBI Taxonomy" id="269420"/>
    <lineage>
        <taxon>Bacteria</taxon>
        <taxon>Bacillati</taxon>
        <taxon>Actinomycetota</taxon>
        <taxon>Actinomycetes</taxon>
        <taxon>Micrococcales</taxon>
        <taxon>Microbacteriaceae</taxon>
        <taxon>Agromyces</taxon>
    </lineage>
</organism>
<evidence type="ECO:0000313" key="1">
    <source>
        <dbReference type="EMBL" id="GAA1797062.1"/>
    </source>
</evidence>
<gene>
    <name evidence="1" type="ORF">GCM10009749_00690</name>
</gene>
<evidence type="ECO:0008006" key="3">
    <source>
        <dbReference type="Google" id="ProtNLM"/>
    </source>
</evidence>
<evidence type="ECO:0000313" key="2">
    <source>
        <dbReference type="Proteomes" id="UP001500002"/>
    </source>
</evidence>
<dbReference type="EMBL" id="BAAANJ010000001">
    <property type="protein sequence ID" value="GAA1797062.1"/>
    <property type="molecule type" value="Genomic_DNA"/>
</dbReference>
<keyword evidence="2" id="KW-1185">Reference proteome</keyword>